<organism evidence="1 2">
    <name type="scientific">Sphingobacterium litopenaei</name>
    <dbReference type="NCBI Taxonomy" id="2763500"/>
    <lineage>
        <taxon>Bacteria</taxon>
        <taxon>Pseudomonadati</taxon>
        <taxon>Bacteroidota</taxon>
        <taxon>Sphingobacteriia</taxon>
        <taxon>Sphingobacteriales</taxon>
        <taxon>Sphingobacteriaceae</taxon>
        <taxon>Sphingobacterium</taxon>
    </lineage>
</organism>
<sequence length="201" mass="22985">MGEIYAILTGDIVGSRKADIQRWLPVLEESLKHYSNNFDIFRGDSFQVSVPIDRCIEAIFLIKSNIRTVEPLDVRIGLGIGEISYWDEHIKNSSGEALINSGEAFDTLDKNLIYVLSPWADWDEPTNIMLQLATELAKRWTVNMAQTVSAQIKNPQANQNELARLLNRKYQSQVSTELGNANWQKIKMTIDYCTKELFKRC</sequence>
<keyword evidence="2" id="KW-1185">Reference proteome</keyword>
<comment type="caution">
    <text evidence="1">The sequence shown here is derived from an EMBL/GenBank/DDBJ whole genome shotgun (WGS) entry which is preliminary data.</text>
</comment>
<gene>
    <name evidence="1" type="ORF">H8B04_01080</name>
</gene>
<dbReference type="RefSeq" id="WP_190301173.1">
    <property type="nucleotide sequence ID" value="NZ_JACOIJ010000001.1"/>
</dbReference>
<evidence type="ECO:0000313" key="2">
    <source>
        <dbReference type="Proteomes" id="UP000651271"/>
    </source>
</evidence>
<name>A0ABR7YA50_9SPHI</name>
<proteinExistence type="predicted"/>
<evidence type="ECO:0008006" key="3">
    <source>
        <dbReference type="Google" id="ProtNLM"/>
    </source>
</evidence>
<dbReference type="Proteomes" id="UP000651271">
    <property type="component" value="Unassembled WGS sequence"/>
</dbReference>
<accession>A0ABR7YA50</accession>
<dbReference type="EMBL" id="JACOIJ010000001">
    <property type="protein sequence ID" value="MBD1428167.1"/>
    <property type="molecule type" value="Genomic_DNA"/>
</dbReference>
<evidence type="ECO:0000313" key="1">
    <source>
        <dbReference type="EMBL" id="MBD1428167.1"/>
    </source>
</evidence>
<protein>
    <recommendedName>
        <fullName evidence="3">SatD family (SatD)</fullName>
    </recommendedName>
</protein>
<reference evidence="1 2" key="1">
    <citation type="submission" date="2020-08" db="EMBL/GenBank/DDBJ databases">
        <title>Sphingobacterium sp. DN04309 isolated from aquaculture water.</title>
        <authorList>
            <person name="Zhang M."/>
        </authorList>
    </citation>
    <scope>NUCLEOTIDE SEQUENCE [LARGE SCALE GENOMIC DNA]</scope>
    <source>
        <strain evidence="1 2">DN04309</strain>
    </source>
</reference>